<name>A0ABU1IEM5_9BURK</name>
<dbReference type="GO" id="GO:0016491">
    <property type="term" value="F:oxidoreductase activity"/>
    <property type="evidence" value="ECO:0007669"/>
    <property type="project" value="UniProtKB-KW"/>
</dbReference>
<evidence type="ECO:0000256" key="7">
    <source>
        <dbReference type="ARBA" id="ARBA00047989"/>
    </source>
</evidence>
<dbReference type="Pfam" id="PF02578">
    <property type="entry name" value="Cu-oxidase_4"/>
    <property type="match status" value="1"/>
</dbReference>
<reference evidence="10 11" key="1">
    <citation type="submission" date="2023-08" db="EMBL/GenBank/DDBJ databases">
        <title>Functional and genomic diversity of the sorghum phyllosphere microbiome.</title>
        <authorList>
            <person name="Shade A."/>
        </authorList>
    </citation>
    <scope>NUCLEOTIDE SEQUENCE [LARGE SCALE GENOMIC DNA]</scope>
    <source>
        <strain evidence="10 11">SORGH_AS_0335</strain>
    </source>
</reference>
<comment type="catalytic activity">
    <reaction evidence="1">
        <text>inosine + phosphate = alpha-D-ribose 1-phosphate + hypoxanthine</text>
        <dbReference type="Rhea" id="RHEA:27646"/>
        <dbReference type="ChEBI" id="CHEBI:17368"/>
        <dbReference type="ChEBI" id="CHEBI:17596"/>
        <dbReference type="ChEBI" id="CHEBI:43474"/>
        <dbReference type="ChEBI" id="CHEBI:57720"/>
        <dbReference type="EC" id="2.4.2.1"/>
    </reaction>
    <physiologicalReaction direction="left-to-right" evidence="1">
        <dbReference type="Rhea" id="RHEA:27647"/>
    </physiologicalReaction>
</comment>
<dbReference type="Gene3D" id="3.60.140.10">
    <property type="entry name" value="CNF1/YfiH-like putative cysteine hydrolases"/>
    <property type="match status" value="1"/>
</dbReference>
<keyword evidence="3" id="KW-0808">Transferase</keyword>
<dbReference type="Proteomes" id="UP001267710">
    <property type="component" value="Unassembled WGS sequence"/>
</dbReference>
<gene>
    <name evidence="10" type="ORF">QE399_003355</name>
</gene>
<dbReference type="InterPro" id="IPR011324">
    <property type="entry name" value="Cytotoxic_necrot_fac-like_cat"/>
</dbReference>
<dbReference type="CDD" id="cd16833">
    <property type="entry name" value="YfiH"/>
    <property type="match status" value="1"/>
</dbReference>
<dbReference type="InterPro" id="IPR003730">
    <property type="entry name" value="Cu_polyphenol_OxRdtase"/>
</dbReference>
<accession>A0ABU1IEM5</accession>
<sequence>MPRPDPVPEYAAAPADWLRPDWPAPARVHALCTTRAGGVSAPPYDALNLGDHVHDDPQAVAANRAVLARALAAPGTALARPVFLRQVHGCDVVPLQSDMPDGTAADACTATAPGVACTIMVADCLPVLFTDRQGTRVAAAHAGWRGLAGTGGRGVLEAVLESFEPLAPMDQAQHAINNEAVGAAHAGTLGLMAWLGPCIGPNAFEVGPEVHAAFCGHDPAADAFFAPQGAGKFLADLAGLARHRLRALGVTAVYGNDSSAAWCTVGQPSRFFSHRRDTAALGGSGRFAACIWLGDRG</sequence>
<keyword evidence="11" id="KW-1185">Reference proteome</keyword>
<keyword evidence="5" id="KW-0378">Hydrolase</keyword>
<dbReference type="EMBL" id="JAVIZX010000001">
    <property type="protein sequence ID" value="MDR6215666.1"/>
    <property type="molecule type" value="Genomic_DNA"/>
</dbReference>
<dbReference type="SUPFAM" id="SSF64438">
    <property type="entry name" value="CNF1/YfiH-like putative cysteine hydrolases"/>
    <property type="match status" value="1"/>
</dbReference>
<protein>
    <submittedName>
        <fullName evidence="10">Copper oxidase (Laccase) domain-containing protein</fullName>
        <ecNumber evidence="10">1.10.3.-</ecNumber>
    </submittedName>
</protein>
<comment type="similarity">
    <text evidence="2">Belongs to the purine nucleoside phosphorylase YfiH/LACC1 family.</text>
</comment>
<organism evidence="10 11">
    <name type="scientific">Paracidovorax wautersii</name>
    <dbReference type="NCBI Taxonomy" id="1177982"/>
    <lineage>
        <taxon>Bacteria</taxon>
        <taxon>Pseudomonadati</taxon>
        <taxon>Pseudomonadota</taxon>
        <taxon>Betaproteobacteria</taxon>
        <taxon>Burkholderiales</taxon>
        <taxon>Comamonadaceae</taxon>
        <taxon>Paracidovorax</taxon>
    </lineage>
</organism>
<evidence type="ECO:0000256" key="3">
    <source>
        <dbReference type="ARBA" id="ARBA00022679"/>
    </source>
</evidence>
<comment type="catalytic activity">
    <reaction evidence="8">
        <text>adenosine + phosphate = alpha-D-ribose 1-phosphate + adenine</text>
        <dbReference type="Rhea" id="RHEA:27642"/>
        <dbReference type="ChEBI" id="CHEBI:16335"/>
        <dbReference type="ChEBI" id="CHEBI:16708"/>
        <dbReference type="ChEBI" id="CHEBI:43474"/>
        <dbReference type="ChEBI" id="CHEBI:57720"/>
        <dbReference type="EC" id="2.4.2.1"/>
    </reaction>
    <physiologicalReaction direction="left-to-right" evidence="8">
        <dbReference type="Rhea" id="RHEA:27643"/>
    </physiologicalReaction>
</comment>
<evidence type="ECO:0000313" key="11">
    <source>
        <dbReference type="Proteomes" id="UP001267710"/>
    </source>
</evidence>
<evidence type="ECO:0000256" key="1">
    <source>
        <dbReference type="ARBA" id="ARBA00000553"/>
    </source>
</evidence>
<evidence type="ECO:0000313" key="10">
    <source>
        <dbReference type="EMBL" id="MDR6215666.1"/>
    </source>
</evidence>
<evidence type="ECO:0000256" key="6">
    <source>
        <dbReference type="ARBA" id="ARBA00022833"/>
    </source>
</evidence>
<comment type="catalytic activity">
    <reaction evidence="7">
        <text>adenosine + H2O + H(+) = inosine + NH4(+)</text>
        <dbReference type="Rhea" id="RHEA:24408"/>
        <dbReference type="ChEBI" id="CHEBI:15377"/>
        <dbReference type="ChEBI" id="CHEBI:15378"/>
        <dbReference type="ChEBI" id="CHEBI:16335"/>
        <dbReference type="ChEBI" id="CHEBI:17596"/>
        <dbReference type="ChEBI" id="CHEBI:28938"/>
        <dbReference type="EC" id="3.5.4.4"/>
    </reaction>
    <physiologicalReaction direction="left-to-right" evidence="7">
        <dbReference type="Rhea" id="RHEA:24409"/>
    </physiologicalReaction>
</comment>
<dbReference type="EC" id="1.10.3.-" evidence="10"/>
<dbReference type="PANTHER" id="PTHR30616:SF2">
    <property type="entry name" value="PURINE NUCLEOSIDE PHOSPHORYLASE LACC1"/>
    <property type="match status" value="1"/>
</dbReference>
<evidence type="ECO:0000256" key="5">
    <source>
        <dbReference type="ARBA" id="ARBA00022801"/>
    </source>
</evidence>
<evidence type="ECO:0000256" key="8">
    <source>
        <dbReference type="ARBA" id="ARBA00048968"/>
    </source>
</evidence>
<comment type="caution">
    <text evidence="10">The sequence shown here is derived from an EMBL/GenBank/DDBJ whole genome shotgun (WGS) entry which is preliminary data.</text>
</comment>
<evidence type="ECO:0000256" key="2">
    <source>
        <dbReference type="ARBA" id="ARBA00007353"/>
    </source>
</evidence>
<proteinExistence type="inferred from homology"/>
<dbReference type="PANTHER" id="PTHR30616">
    <property type="entry name" value="UNCHARACTERIZED PROTEIN YFIH"/>
    <property type="match status" value="1"/>
</dbReference>
<keyword evidence="4" id="KW-0479">Metal-binding</keyword>
<dbReference type="InterPro" id="IPR038371">
    <property type="entry name" value="Cu_polyphenol_OxRdtase_sf"/>
</dbReference>
<evidence type="ECO:0000256" key="9">
    <source>
        <dbReference type="ARBA" id="ARBA00049893"/>
    </source>
</evidence>
<keyword evidence="6" id="KW-0862">Zinc</keyword>
<keyword evidence="10" id="KW-0560">Oxidoreductase</keyword>
<evidence type="ECO:0000256" key="4">
    <source>
        <dbReference type="ARBA" id="ARBA00022723"/>
    </source>
</evidence>
<comment type="catalytic activity">
    <reaction evidence="9">
        <text>S-methyl-5'-thioadenosine + phosphate = 5-(methylsulfanyl)-alpha-D-ribose 1-phosphate + adenine</text>
        <dbReference type="Rhea" id="RHEA:11852"/>
        <dbReference type="ChEBI" id="CHEBI:16708"/>
        <dbReference type="ChEBI" id="CHEBI:17509"/>
        <dbReference type="ChEBI" id="CHEBI:43474"/>
        <dbReference type="ChEBI" id="CHEBI:58533"/>
        <dbReference type="EC" id="2.4.2.28"/>
    </reaction>
    <physiologicalReaction direction="left-to-right" evidence="9">
        <dbReference type="Rhea" id="RHEA:11853"/>
    </physiologicalReaction>
</comment>